<feature type="region of interest" description="Disordered" evidence="1">
    <location>
        <begin position="1"/>
        <end position="22"/>
    </location>
</feature>
<accession>A0A0N4U381</accession>
<evidence type="ECO:0000313" key="3">
    <source>
        <dbReference type="Proteomes" id="UP000038040"/>
    </source>
</evidence>
<reference evidence="2 4" key="2">
    <citation type="submission" date="2018-11" db="EMBL/GenBank/DDBJ databases">
        <authorList>
            <consortium name="Pathogen Informatics"/>
        </authorList>
    </citation>
    <scope>NUCLEOTIDE SEQUENCE [LARGE SCALE GENOMIC DNA]</scope>
</reference>
<sequence length="91" mass="10339">MEHPNFNPVLPDSPQQSPSPQDFEIWRGFKGAELGSMVLPSERNEVVKIGVMVITIVLELSTSSWRTLRIPQDYPSIHRSSMFLTQKLSLD</sequence>
<dbReference type="AlphaFoldDB" id="A0A0N4U381"/>
<name>A0A0N4U381_DRAME</name>
<evidence type="ECO:0000313" key="2">
    <source>
        <dbReference type="EMBL" id="VDN55563.1"/>
    </source>
</evidence>
<proteinExistence type="predicted"/>
<dbReference type="EMBL" id="UYYG01001152">
    <property type="protein sequence ID" value="VDN55563.1"/>
    <property type="molecule type" value="Genomic_DNA"/>
</dbReference>
<organism evidence="3 5">
    <name type="scientific">Dracunculus medinensis</name>
    <name type="common">Guinea worm</name>
    <dbReference type="NCBI Taxonomy" id="318479"/>
    <lineage>
        <taxon>Eukaryota</taxon>
        <taxon>Metazoa</taxon>
        <taxon>Ecdysozoa</taxon>
        <taxon>Nematoda</taxon>
        <taxon>Chromadorea</taxon>
        <taxon>Rhabditida</taxon>
        <taxon>Spirurina</taxon>
        <taxon>Dracunculoidea</taxon>
        <taxon>Dracunculidae</taxon>
        <taxon>Dracunculus</taxon>
    </lineage>
</organism>
<dbReference type="Proteomes" id="UP000274756">
    <property type="component" value="Unassembled WGS sequence"/>
</dbReference>
<evidence type="ECO:0000256" key="1">
    <source>
        <dbReference type="SAM" id="MobiDB-lite"/>
    </source>
</evidence>
<protein>
    <submittedName>
        <fullName evidence="5">Ovule protein</fullName>
    </submittedName>
</protein>
<evidence type="ECO:0000313" key="5">
    <source>
        <dbReference type="WBParaSite" id="DME_0000117601-mRNA-1"/>
    </source>
</evidence>
<gene>
    <name evidence="2" type="ORF">DME_LOCUS5536</name>
</gene>
<dbReference type="Proteomes" id="UP000038040">
    <property type="component" value="Unplaced"/>
</dbReference>
<keyword evidence="4" id="KW-1185">Reference proteome</keyword>
<dbReference type="WBParaSite" id="DME_0000117601-mRNA-1">
    <property type="protein sequence ID" value="DME_0000117601-mRNA-1"/>
    <property type="gene ID" value="DME_0000117601"/>
</dbReference>
<reference evidence="5" key="1">
    <citation type="submission" date="2017-02" db="UniProtKB">
        <authorList>
            <consortium name="WormBaseParasite"/>
        </authorList>
    </citation>
    <scope>IDENTIFICATION</scope>
</reference>
<evidence type="ECO:0000313" key="4">
    <source>
        <dbReference type="Proteomes" id="UP000274756"/>
    </source>
</evidence>